<accession>A0A8S1KEH4</accession>
<name>A0A8S1KEH4_PARPR</name>
<dbReference type="AlphaFoldDB" id="A0A8S1KEH4"/>
<dbReference type="Proteomes" id="UP000688137">
    <property type="component" value="Unassembled WGS sequence"/>
</dbReference>
<comment type="caution">
    <text evidence="1">The sequence shown here is derived from an EMBL/GenBank/DDBJ whole genome shotgun (WGS) entry which is preliminary data.</text>
</comment>
<protein>
    <submittedName>
        <fullName evidence="1">Uncharacterized protein</fullName>
    </submittedName>
</protein>
<dbReference type="EMBL" id="CAJJDM010000017">
    <property type="protein sequence ID" value="CAD8053568.1"/>
    <property type="molecule type" value="Genomic_DNA"/>
</dbReference>
<evidence type="ECO:0000313" key="1">
    <source>
        <dbReference type="EMBL" id="CAD8053568.1"/>
    </source>
</evidence>
<organism evidence="1 2">
    <name type="scientific">Paramecium primaurelia</name>
    <dbReference type="NCBI Taxonomy" id="5886"/>
    <lineage>
        <taxon>Eukaryota</taxon>
        <taxon>Sar</taxon>
        <taxon>Alveolata</taxon>
        <taxon>Ciliophora</taxon>
        <taxon>Intramacronucleata</taxon>
        <taxon>Oligohymenophorea</taxon>
        <taxon>Peniculida</taxon>
        <taxon>Parameciidae</taxon>
        <taxon>Paramecium</taxon>
    </lineage>
</organism>
<reference evidence="1" key="1">
    <citation type="submission" date="2021-01" db="EMBL/GenBank/DDBJ databases">
        <authorList>
            <consortium name="Genoscope - CEA"/>
            <person name="William W."/>
        </authorList>
    </citation>
    <scope>NUCLEOTIDE SEQUENCE</scope>
</reference>
<sequence length="94" mass="11055">MKNNLISVEESLSNQIDEKIMKEQQNLNNLKFFDTSNIGWNDIIQLIKDQNSINIFGKVKKIKKFQSKRKQKMNRNQMLKQIAMEDVLGILESL</sequence>
<keyword evidence="2" id="KW-1185">Reference proteome</keyword>
<evidence type="ECO:0000313" key="2">
    <source>
        <dbReference type="Proteomes" id="UP000688137"/>
    </source>
</evidence>
<gene>
    <name evidence="1" type="ORF">PPRIM_AZ9-3.1.T0200395</name>
</gene>
<proteinExistence type="predicted"/>